<evidence type="ECO:0000256" key="1">
    <source>
        <dbReference type="SAM" id="SignalP"/>
    </source>
</evidence>
<dbReference type="Pfam" id="PF17389">
    <property type="entry name" value="Bac_rhamnosid6H"/>
    <property type="match status" value="1"/>
</dbReference>
<feature type="chain" id="PRO_5002482200" evidence="1">
    <location>
        <begin position="18"/>
        <end position="679"/>
    </location>
</feature>
<dbReference type="PANTHER" id="PTHR34987:SF6">
    <property type="entry name" value="ALPHA-L-RHAMNOSIDASE SIX-HAIRPIN GLYCOSIDASE DOMAIN-CONTAINING PROTEIN"/>
    <property type="match status" value="1"/>
</dbReference>
<keyword evidence="1" id="KW-0732">Signal</keyword>
<dbReference type="OrthoDB" id="10036721at2759"/>
<dbReference type="STRING" id="1408163.A0A0F4Z114"/>
<name>A0A0F4Z114_RASE3</name>
<comment type="caution">
    <text evidence="4">The sequence shown here is derived from an EMBL/GenBank/DDBJ whole genome shotgun (WGS) entry which is preliminary data.</text>
</comment>
<keyword evidence="4" id="KW-0378">Hydrolase</keyword>
<feature type="signal peptide" evidence="1">
    <location>
        <begin position="1"/>
        <end position="17"/>
    </location>
</feature>
<dbReference type="InterPro" id="IPR035398">
    <property type="entry name" value="Bac_rhamnosid_C"/>
</dbReference>
<dbReference type="GO" id="GO:0005975">
    <property type="term" value="P:carbohydrate metabolic process"/>
    <property type="evidence" value="ECO:0007669"/>
    <property type="project" value="InterPro"/>
</dbReference>
<dbReference type="Gene3D" id="2.60.120.260">
    <property type="entry name" value="Galactose-binding domain-like"/>
    <property type="match status" value="1"/>
</dbReference>
<dbReference type="InterPro" id="IPR012341">
    <property type="entry name" value="6hp_glycosidase-like_sf"/>
</dbReference>
<feature type="domain" description="Alpha-L-rhamnosidase six-hairpin glycosidase" evidence="2">
    <location>
        <begin position="234"/>
        <end position="458"/>
    </location>
</feature>
<evidence type="ECO:0000259" key="2">
    <source>
        <dbReference type="Pfam" id="PF17389"/>
    </source>
</evidence>
<gene>
    <name evidence="4" type="ORF">T310_2233</name>
</gene>
<sequence length="679" mass="73008">MARLPLLSWCLPLLATAASVPYSEYILAPSSRTLTAPTVHEVNGTVRNAAALTAAGASSRTSNSSAVFVGANSSVTLDFGKNIAGNVRFQVDAVSGSNEYIGISFTESSMWISPDKCDATQDEGLDDPLWFAISGPGTYTADITHQRGGFRYLNVLHNSTGSVSLSALTVNWTAVPQMSDPRDYTGYFHSSSEKLNRVWYAGAYTNQLCSIDSSTGSALRLPLSGWAYNYTIANGTAVLVDGAKRDRLVWPGDIVISGPSIFVSTNRLDAIRSGLDSLLAIQLPDGRLPYSGIPFQSTDPSNFLWSFTYHLHTLNDIYDYYLFTGDVEYLKSVWGKYKLGMAYILQFIDSSKLANVTSSADWLRFGMGGHNIEANAILYYNLNLGLKLAAVLNDTSVVSNWTTTAQGIKQAANALLWDESANLFRDNTTNTSLHPQDGNAWAIVSGLVSPSRASAISAALQARWVRPYGAPAPEAGATVSPFASGFEVQAHYLAGHPERAVELIEFMWADFMLDDPRMTNSTFIEGYSTDGSLHYAPYSNDPRVSHAHGWATGPTSALTFFGAGLQLTSAGGKTWLVKPQLGGLSILSAGYTSSLGKFSASWSANSTGGLQGEFQTPPGTSGTLTLPVTEPAKRLVLNGPGGRQTSPLVNVDTLGSVTGRPHLKELVLPTCYQKRDKRR</sequence>
<organism evidence="4 5">
    <name type="scientific">Rasamsonia emersonii (strain ATCC 16479 / CBS 393.64 / IMI 116815)</name>
    <dbReference type="NCBI Taxonomy" id="1408163"/>
    <lineage>
        <taxon>Eukaryota</taxon>
        <taxon>Fungi</taxon>
        <taxon>Dikarya</taxon>
        <taxon>Ascomycota</taxon>
        <taxon>Pezizomycotina</taxon>
        <taxon>Eurotiomycetes</taxon>
        <taxon>Eurotiomycetidae</taxon>
        <taxon>Eurotiales</taxon>
        <taxon>Trichocomaceae</taxon>
        <taxon>Rasamsonia</taxon>
    </lineage>
</organism>
<dbReference type="EMBL" id="LASV01000087">
    <property type="protein sequence ID" value="KKA23781.1"/>
    <property type="molecule type" value="Genomic_DNA"/>
</dbReference>
<evidence type="ECO:0000313" key="4">
    <source>
        <dbReference type="EMBL" id="KKA23781.1"/>
    </source>
</evidence>
<dbReference type="InterPro" id="IPR008928">
    <property type="entry name" value="6-hairpin_glycosidase_sf"/>
</dbReference>
<evidence type="ECO:0000259" key="3">
    <source>
        <dbReference type="Pfam" id="PF17390"/>
    </source>
</evidence>
<dbReference type="InterPro" id="IPR035396">
    <property type="entry name" value="Bac_rhamnosid6H"/>
</dbReference>
<dbReference type="RefSeq" id="XP_013330393.1">
    <property type="nucleotide sequence ID" value="XM_013474939.1"/>
</dbReference>
<dbReference type="GeneID" id="25314584"/>
<dbReference type="PANTHER" id="PTHR34987">
    <property type="entry name" value="C, PUTATIVE (AFU_ORTHOLOGUE AFUA_3G02880)-RELATED"/>
    <property type="match status" value="1"/>
</dbReference>
<proteinExistence type="predicted"/>
<evidence type="ECO:0000313" key="5">
    <source>
        <dbReference type="Proteomes" id="UP000053958"/>
    </source>
</evidence>
<dbReference type="SUPFAM" id="SSF48208">
    <property type="entry name" value="Six-hairpin glycosidases"/>
    <property type="match status" value="1"/>
</dbReference>
<reference evidence="4 5" key="1">
    <citation type="submission" date="2015-04" db="EMBL/GenBank/DDBJ databases">
        <authorList>
            <person name="Heijne W.H."/>
            <person name="Fedorova N.D."/>
            <person name="Nierman W.C."/>
            <person name="Vollebregt A.W."/>
            <person name="Zhao Z."/>
            <person name="Wu L."/>
            <person name="Kumar M."/>
            <person name="Stam H."/>
            <person name="van den Berg M.A."/>
            <person name="Pel H.J."/>
        </authorList>
    </citation>
    <scope>NUCLEOTIDE SEQUENCE [LARGE SCALE GENOMIC DNA]</scope>
    <source>
        <strain evidence="4 5">CBS 393.64</strain>
    </source>
</reference>
<dbReference type="Proteomes" id="UP000053958">
    <property type="component" value="Unassembled WGS sequence"/>
</dbReference>
<feature type="domain" description="Alpha-L-rhamnosidase C-terminal" evidence="3">
    <location>
        <begin position="564"/>
        <end position="632"/>
    </location>
</feature>
<protein>
    <submittedName>
        <fullName evidence="4">Glycoside hydrolase family 78 protein</fullName>
    </submittedName>
</protein>
<accession>A0A0F4Z114</accession>
<dbReference type="Gene3D" id="2.60.420.10">
    <property type="entry name" value="Maltose phosphorylase, domain 3"/>
    <property type="match status" value="1"/>
</dbReference>
<keyword evidence="5" id="KW-1185">Reference proteome</keyword>
<dbReference type="AlphaFoldDB" id="A0A0F4Z114"/>
<dbReference type="Pfam" id="PF17390">
    <property type="entry name" value="Bac_rhamnosid_C"/>
    <property type="match status" value="1"/>
</dbReference>
<dbReference type="Gene3D" id="1.50.10.10">
    <property type="match status" value="1"/>
</dbReference>
<dbReference type="GO" id="GO:0016787">
    <property type="term" value="F:hydrolase activity"/>
    <property type="evidence" value="ECO:0007669"/>
    <property type="project" value="UniProtKB-KW"/>
</dbReference>